<keyword evidence="2" id="KW-1185">Reference proteome</keyword>
<gene>
    <name evidence="1" type="ORF">G1C98_0026</name>
</gene>
<reference evidence="1 2" key="1">
    <citation type="submission" date="2020-02" db="EMBL/GenBank/DDBJ databases">
        <title>Characterization of phylogenetic diversity of novel bifidobacterial species isolated in Czech ZOOs.</title>
        <authorList>
            <person name="Lugli G.A."/>
            <person name="Vera N.B."/>
            <person name="Ventura M."/>
        </authorList>
    </citation>
    <scope>NUCLEOTIDE SEQUENCE [LARGE SCALE GENOMIC DNA]</scope>
    <source>
        <strain evidence="1 2">DSM 109960</strain>
    </source>
</reference>
<accession>A0A7Y0ERX1</accession>
<dbReference type="EMBL" id="JAAIIF010000002">
    <property type="protein sequence ID" value="NMM95290.1"/>
    <property type="molecule type" value="Genomic_DNA"/>
</dbReference>
<evidence type="ECO:0000313" key="1">
    <source>
        <dbReference type="EMBL" id="NMM95290.1"/>
    </source>
</evidence>
<evidence type="ECO:0000313" key="2">
    <source>
        <dbReference type="Proteomes" id="UP000529710"/>
    </source>
</evidence>
<organism evidence="1 2">
    <name type="scientific">Bifidobacterium erythrocebi</name>
    <dbReference type="NCBI Taxonomy" id="2675325"/>
    <lineage>
        <taxon>Bacteria</taxon>
        <taxon>Bacillati</taxon>
        <taxon>Actinomycetota</taxon>
        <taxon>Actinomycetes</taxon>
        <taxon>Bifidobacteriales</taxon>
        <taxon>Bifidobacteriaceae</taxon>
        <taxon>Bifidobacterium</taxon>
    </lineage>
</organism>
<proteinExistence type="predicted"/>
<dbReference type="Proteomes" id="UP000529710">
    <property type="component" value="Unassembled WGS sequence"/>
</dbReference>
<comment type="caution">
    <text evidence="1">The sequence shown here is derived from an EMBL/GenBank/DDBJ whole genome shotgun (WGS) entry which is preliminary data.</text>
</comment>
<dbReference type="AlphaFoldDB" id="A0A7Y0ERX1"/>
<name>A0A7Y0ERX1_9BIFI</name>
<protein>
    <submittedName>
        <fullName evidence="1">Uncharacterized protein</fullName>
    </submittedName>
</protein>
<sequence length="49" mass="5692">MACLNSGKILKYSQNYFLSKKFCKNVKLGKIKGNTSSYKRRSFSWILPN</sequence>